<dbReference type="Pfam" id="PF10115">
    <property type="entry name" value="HlyU"/>
    <property type="match status" value="1"/>
</dbReference>
<name>A0ABW9G3K0_9GAMM</name>
<evidence type="ECO:0000313" key="2">
    <source>
        <dbReference type="Proteomes" id="UP001629953"/>
    </source>
</evidence>
<sequence>MGLFNSIKGLFNYSQVNQSTEHESTDYQSFSIIPAPVAEQGQYRVAGYIRKSIDDEQREHRFIRSDVCPSEQQAVELTISKCQTLIDQMGDKLFEQ</sequence>
<organism evidence="1 2">
    <name type="scientific">Celerinatantimonas yamalensis</name>
    <dbReference type="NCBI Taxonomy" id="559956"/>
    <lineage>
        <taxon>Bacteria</taxon>
        <taxon>Pseudomonadati</taxon>
        <taxon>Pseudomonadota</taxon>
        <taxon>Gammaproteobacteria</taxon>
        <taxon>Celerinatantimonadaceae</taxon>
        <taxon>Celerinatantimonas</taxon>
    </lineage>
</organism>
<keyword evidence="2" id="KW-1185">Reference proteome</keyword>
<proteinExistence type="predicted"/>
<dbReference type="RefSeq" id="WP_408622385.1">
    <property type="nucleotide sequence ID" value="NZ_JBEQCT010000001.1"/>
</dbReference>
<protein>
    <submittedName>
        <fullName evidence="1">HlyU family transcriptional regulator</fullName>
    </submittedName>
</protein>
<dbReference type="EMBL" id="JBEQCT010000001">
    <property type="protein sequence ID" value="MFM2484249.1"/>
    <property type="molecule type" value="Genomic_DNA"/>
</dbReference>
<evidence type="ECO:0000313" key="1">
    <source>
        <dbReference type="EMBL" id="MFM2484249.1"/>
    </source>
</evidence>
<gene>
    <name evidence="1" type="ORF">ABUE30_04075</name>
</gene>
<dbReference type="Proteomes" id="UP001629953">
    <property type="component" value="Unassembled WGS sequence"/>
</dbReference>
<reference evidence="1 2" key="1">
    <citation type="journal article" date="2013" name="Int. J. Syst. Evol. Microbiol.">
        <title>Celerinatantimonas yamalensis sp. nov., a cold-adapted diazotrophic bacterium from a cold permafrost brine.</title>
        <authorList>
            <person name="Shcherbakova V."/>
            <person name="Chuvilskaya N."/>
            <person name="Rivkina E."/>
            <person name="Demidov N."/>
            <person name="Uchaeva V."/>
            <person name="Suetin S."/>
            <person name="Suzina N."/>
            <person name="Gilichinsky D."/>
        </authorList>
    </citation>
    <scope>NUCLEOTIDE SEQUENCE [LARGE SCALE GENOMIC DNA]</scope>
    <source>
        <strain evidence="1 2">C7</strain>
    </source>
</reference>
<comment type="caution">
    <text evidence="1">The sequence shown here is derived from an EMBL/GenBank/DDBJ whole genome shotgun (WGS) entry which is preliminary data.</text>
</comment>
<dbReference type="InterPro" id="IPR018772">
    <property type="entry name" value="Transcription_activator_HlyU"/>
</dbReference>
<accession>A0ABW9G3K0</accession>